<dbReference type="Gene3D" id="2.40.160.200">
    <property type="entry name" value="LURP1-related"/>
    <property type="match status" value="1"/>
</dbReference>
<dbReference type="RefSeq" id="WP_213541461.1">
    <property type="nucleotide sequence ID" value="NZ_AP023418.1"/>
</dbReference>
<proteinExistence type="inferred from homology"/>
<reference evidence="2" key="1">
    <citation type="submission" date="2020-09" db="EMBL/GenBank/DDBJ databases">
        <title>New species isolated from human feces.</title>
        <authorList>
            <person name="Kitahara M."/>
            <person name="Shigeno Y."/>
            <person name="Shime M."/>
            <person name="Matsumoto Y."/>
            <person name="Nakamura S."/>
            <person name="Motooka D."/>
            <person name="Fukuoka S."/>
            <person name="Nishikawa H."/>
            <person name="Benno Y."/>
        </authorList>
    </citation>
    <scope>NUCLEOTIDE SEQUENCE</scope>
    <source>
        <strain evidence="2">MM50</strain>
    </source>
</reference>
<evidence type="ECO:0000313" key="2">
    <source>
        <dbReference type="EMBL" id="BCK80521.1"/>
    </source>
</evidence>
<organism evidence="2 3">
    <name type="scientific">Vescimonas coprocola</name>
    <dbReference type="NCBI Taxonomy" id="2714355"/>
    <lineage>
        <taxon>Bacteria</taxon>
        <taxon>Bacillati</taxon>
        <taxon>Bacillota</taxon>
        <taxon>Clostridia</taxon>
        <taxon>Eubacteriales</taxon>
        <taxon>Oscillospiraceae</taxon>
        <taxon>Vescimonas</taxon>
    </lineage>
</organism>
<dbReference type="Proteomes" id="UP000681035">
    <property type="component" value="Chromosome"/>
</dbReference>
<sequence>MKLYFKQRLFSWFDSYDIYDYDTGDVVYTVEGQLAWGHCLHILDADGRHIATVKQRVLTFLPKFDLYLGDACIGTICKEFTIVRPLFTLDFNGWQVEGDFMGWEYAITDGQRQVAAISKELLHWTDTYVIDVADGRDGLCALMVVLAIDAEKCSRNS</sequence>
<dbReference type="KEGG" id="vcop:MM50RIKEN_02840"/>
<dbReference type="AlphaFoldDB" id="A0A810Q510"/>
<dbReference type="InterPro" id="IPR038595">
    <property type="entry name" value="LOR_sf"/>
</dbReference>
<dbReference type="InterPro" id="IPR025659">
    <property type="entry name" value="Tubby-like_C"/>
</dbReference>
<evidence type="ECO:0008006" key="4">
    <source>
        <dbReference type="Google" id="ProtNLM"/>
    </source>
</evidence>
<dbReference type="EMBL" id="AP023418">
    <property type="protein sequence ID" value="BCK80521.1"/>
    <property type="molecule type" value="Genomic_DNA"/>
</dbReference>
<accession>A0A810Q510</accession>
<dbReference type="SUPFAM" id="SSF54518">
    <property type="entry name" value="Tubby C-terminal domain-like"/>
    <property type="match status" value="1"/>
</dbReference>
<dbReference type="Pfam" id="PF04525">
    <property type="entry name" value="LOR"/>
    <property type="match status" value="1"/>
</dbReference>
<keyword evidence="3" id="KW-1185">Reference proteome</keyword>
<evidence type="ECO:0000256" key="1">
    <source>
        <dbReference type="ARBA" id="ARBA00005437"/>
    </source>
</evidence>
<dbReference type="InterPro" id="IPR007612">
    <property type="entry name" value="LOR"/>
</dbReference>
<comment type="similarity">
    <text evidence="1">Belongs to the LOR family.</text>
</comment>
<gene>
    <name evidence="2" type="ORF">MM50RIKEN_02840</name>
</gene>
<evidence type="ECO:0000313" key="3">
    <source>
        <dbReference type="Proteomes" id="UP000681035"/>
    </source>
</evidence>
<name>A0A810Q510_9FIRM</name>
<protein>
    <recommendedName>
        <fullName evidence="4">LURP-one-related family protein</fullName>
    </recommendedName>
</protein>